<dbReference type="InterPro" id="IPR007492">
    <property type="entry name" value="LytTR_DNA-bd_dom"/>
</dbReference>
<dbReference type="PROSITE" id="PS50930">
    <property type="entry name" value="HTH_LYTTR"/>
    <property type="match status" value="1"/>
</dbReference>
<dbReference type="RefSeq" id="WP_135074203.1">
    <property type="nucleotide sequence ID" value="NZ_SPSB01000003.1"/>
</dbReference>
<sequence length="247" mass="28539">MKLKCIAVDDEPLALDLVCKYIEQTSFLELIGRFTSAIEALSFINQHEVQLIFMDIQMPDLSGMELARVLDGKKNSDQTRIVFATAYHQFAIEGYKVDALDYLLKPFSYEDFLNAATKAYNYFERRKNTSSETEESAVKPLDYIFLKVEYQLVKVMLQDIIYVEAYKDYVKVHLKSKNAPLLSLTSLKNMEELLPADKFMRVHRSYIIGLDHIDSVSKNSIHLGNHEISIGDNYKEAFLAFMSRWMS</sequence>
<dbReference type="InterPro" id="IPR011006">
    <property type="entry name" value="CheY-like_superfamily"/>
</dbReference>
<reference evidence="4 5" key="1">
    <citation type="submission" date="2019-03" db="EMBL/GenBank/DDBJ databases">
        <title>Algoriphagus sp. nov, a new strain isolated from root system soil of mangrove plant Kandelia.</title>
        <authorList>
            <person name="Yin Q."/>
            <person name="Wang K."/>
            <person name="Song Z."/>
        </authorList>
    </citation>
    <scope>NUCLEOTIDE SEQUENCE [LARGE SCALE GENOMIC DNA]</scope>
    <source>
        <strain evidence="4 5">XY-J91</strain>
    </source>
</reference>
<dbReference type="PANTHER" id="PTHR37299">
    <property type="entry name" value="TRANSCRIPTIONAL REGULATOR-RELATED"/>
    <property type="match status" value="1"/>
</dbReference>
<feature type="domain" description="HTH LytTR-type" evidence="3">
    <location>
        <begin position="144"/>
        <end position="216"/>
    </location>
</feature>
<evidence type="ECO:0000259" key="3">
    <source>
        <dbReference type="PROSITE" id="PS50930"/>
    </source>
</evidence>
<feature type="modified residue" description="4-aspartylphosphate" evidence="1">
    <location>
        <position position="55"/>
    </location>
</feature>
<dbReference type="InterPro" id="IPR001789">
    <property type="entry name" value="Sig_transdc_resp-reg_receiver"/>
</dbReference>
<evidence type="ECO:0000256" key="1">
    <source>
        <dbReference type="PROSITE-ProRule" id="PRU00169"/>
    </source>
</evidence>
<name>A0A4Y9QPX5_9BACT</name>
<dbReference type="InterPro" id="IPR046947">
    <property type="entry name" value="LytR-like"/>
</dbReference>
<evidence type="ECO:0000313" key="5">
    <source>
        <dbReference type="Proteomes" id="UP000297647"/>
    </source>
</evidence>
<proteinExistence type="predicted"/>
<keyword evidence="1" id="KW-0597">Phosphoprotein</keyword>
<dbReference type="Gene3D" id="3.40.50.2300">
    <property type="match status" value="1"/>
</dbReference>
<dbReference type="PANTHER" id="PTHR37299:SF1">
    <property type="entry name" value="STAGE 0 SPORULATION PROTEIN A HOMOLOG"/>
    <property type="match status" value="1"/>
</dbReference>
<dbReference type="GO" id="GO:0000156">
    <property type="term" value="F:phosphorelay response regulator activity"/>
    <property type="evidence" value="ECO:0007669"/>
    <property type="project" value="InterPro"/>
</dbReference>
<feature type="domain" description="Response regulatory" evidence="2">
    <location>
        <begin position="4"/>
        <end position="120"/>
    </location>
</feature>
<keyword evidence="5" id="KW-1185">Reference proteome</keyword>
<dbReference type="GO" id="GO:0003677">
    <property type="term" value="F:DNA binding"/>
    <property type="evidence" value="ECO:0007669"/>
    <property type="project" value="InterPro"/>
</dbReference>
<dbReference type="AlphaFoldDB" id="A0A4Y9QPX5"/>
<dbReference type="Pfam" id="PF00072">
    <property type="entry name" value="Response_reg"/>
    <property type="match status" value="1"/>
</dbReference>
<protein>
    <submittedName>
        <fullName evidence="4">Response regulator transcription factor</fullName>
    </submittedName>
</protein>
<dbReference type="SMART" id="SM00448">
    <property type="entry name" value="REC"/>
    <property type="match status" value="1"/>
</dbReference>
<dbReference type="SMART" id="SM00850">
    <property type="entry name" value="LytTR"/>
    <property type="match status" value="1"/>
</dbReference>
<dbReference type="PROSITE" id="PS50110">
    <property type="entry name" value="RESPONSE_REGULATORY"/>
    <property type="match status" value="1"/>
</dbReference>
<dbReference type="EMBL" id="SPSB01000003">
    <property type="protein sequence ID" value="TFV94659.1"/>
    <property type="molecule type" value="Genomic_DNA"/>
</dbReference>
<accession>A0A4Y9QPX5</accession>
<dbReference type="OrthoDB" id="1646880at2"/>
<comment type="caution">
    <text evidence="4">The sequence shown here is derived from an EMBL/GenBank/DDBJ whole genome shotgun (WGS) entry which is preliminary data.</text>
</comment>
<evidence type="ECO:0000313" key="4">
    <source>
        <dbReference type="EMBL" id="TFV94659.1"/>
    </source>
</evidence>
<organism evidence="4 5">
    <name type="scientific">Algoriphagus kandeliae</name>
    <dbReference type="NCBI Taxonomy" id="2562278"/>
    <lineage>
        <taxon>Bacteria</taxon>
        <taxon>Pseudomonadati</taxon>
        <taxon>Bacteroidota</taxon>
        <taxon>Cytophagia</taxon>
        <taxon>Cytophagales</taxon>
        <taxon>Cyclobacteriaceae</taxon>
        <taxon>Algoriphagus</taxon>
    </lineage>
</organism>
<dbReference type="Proteomes" id="UP000297647">
    <property type="component" value="Unassembled WGS sequence"/>
</dbReference>
<dbReference type="SUPFAM" id="SSF52172">
    <property type="entry name" value="CheY-like"/>
    <property type="match status" value="1"/>
</dbReference>
<dbReference type="Pfam" id="PF04397">
    <property type="entry name" value="LytTR"/>
    <property type="match status" value="1"/>
</dbReference>
<evidence type="ECO:0000259" key="2">
    <source>
        <dbReference type="PROSITE" id="PS50110"/>
    </source>
</evidence>
<gene>
    <name evidence="4" type="ORF">E4S40_11665</name>
</gene>
<dbReference type="Gene3D" id="2.40.50.1020">
    <property type="entry name" value="LytTr DNA-binding domain"/>
    <property type="match status" value="1"/>
</dbReference>